<organism evidence="1 2">
    <name type="scientific">Rangifer tarandus platyrhynchus</name>
    <name type="common">Svalbard reindeer</name>
    <dbReference type="NCBI Taxonomy" id="3082113"/>
    <lineage>
        <taxon>Eukaryota</taxon>
        <taxon>Metazoa</taxon>
        <taxon>Chordata</taxon>
        <taxon>Craniata</taxon>
        <taxon>Vertebrata</taxon>
        <taxon>Euteleostomi</taxon>
        <taxon>Mammalia</taxon>
        <taxon>Eutheria</taxon>
        <taxon>Laurasiatheria</taxon>
        <taxon>Artiodactyla</taxon>
        <taxon>Ruminantia</taxon>
        <taxon>Pecora</taxon>
        <taxon>Cervidae</taxon>
        <taxon>Odocoileinae</taxon>
        <taxon>Rangifer</taxon>
    </lineage>
</organism>
<proteinExistence type="predicted"/>
<sequence length="263" mass="28476">MSNGPPISQPGETPLRGFLWAGPEVTGCVPGYSVNTSPLKKEGVSGTVYQTVCTGSQEGRSCEEAERDRNETGQSQWQWWGQEETATGGYLGRGPCLVTGLPVIKNWQLISDNPSDARVQSSFRFVLEDALSEHILLAPSWDHHPMATLRVRSEFPPSSTLPTAPSRHSPEGRQVFAVTCVSPRRLTCWRSQRLISSSPVPSVERTVGAQMHAVSEGQRRPVSTVTWNNWIPGTEVTAAGETGAPGRSPLSSGEKGETVERGP</sequence>
<dbReference type="Proteomes" id="UP001162501">
    <property type="component" value="Chromosome 21"/>
</dbReference>
<dbReference type="EMBL" id="OX596105">
    <property type="protein sequence ID" value="CAI9700367.1"/>
    <property type="molecule type" value="Genomic_DNA"/>
</dbReference>
<reference evidence="1" key="1">
    <citation type="submission" date="2023-05" db="EMBL/GenBank/DDBJ databases">
        <authorList>
            <consortium name="ELIXIR-Norway"/>
        </authorList>
    </citation>
    <scope>NUCLEOTIDE SEQUENCE</scope>
</reference>
<protein>
    <submittedName>
        <fullName evidence="1">Uncharacterized protein</fullName>
    </submittedName>
</protein>
<accession>A0ACB0EI42</accession>
<evidence type="ECO:0000313" key="2">
    <source>
        <dbReference type="Proteomes" id="UP001162501"/>
    </source>
</evidence>
<gene>
    <name evidence="1" type="ORF">MRATA1EN3_LOCUS11580</name>
</gene>
<evidence type="ECO:0000313" key="1">
    <source>
        <dbReference type="EMBL" id="CAI9700367.1"/>
    </source>
</evidence>
<name>A0ACB0EI42_RANTA</name>